<dbReference type="RefSeq" id="WP_210230379.1">
    <property type="nucleotide sequence ID" value="NZ_CP076022.1"/>
</dbReference>
<accession>A0A975M6T3</accession>
<dbReference type="EMBL" id="CP076022">
    <property type="protein sequence ID" value="QWC10972.1"/>
    <property type="molecule type" value="Genomic_DNA"/>
</dbReference>
<feature type="compositionally biased region" description="Low complexity" evidence="1">
    <location>
        <begin position="195"/>
        <end position="224"/>
    </location>
</feature>
<reference evidence="4 5" key="1">
    <citation type="submission" date="2021-05" db="EMBL/GenBank/DDBJ databases">
        <title>Novel species in genus Arthrobacter.</title>
        <authorList>
            <person name="Zhang G."/>
        </authorList>
    </citation>
    <scope>NUCLEOTIDE SEQUENCE [LARGE SCALE GENOMIC DNA]</scope>
    <source>
        <strain evidence="5">zg-ZUI227</strain>
    </source>
</reference>
<dbReference type="KEGG" id="ajg:KKR91_05065"/>
<feature type="region of interest" description="Disordered" evidence="1">
    <location>
        <begin position="181"/>
        <end position="253"/>
    </location>
</feature>
<gene>
    <name evidence="4" type="ORF">KKR91_05065</name>
</gene>
<feature type="chain" id="PRO_5036988507" evidence="3">
    <location>
        <begin position="39"/>
        <end position="326"/>
    </location>
</feature>
<evidence type="ECO:0000256" key="1">
    <source>
        <dbReference type="SAM" id="MobiDB-lite"/>
    </source>
</evidence>
<dbReference type="Proteomes" id="UP000676885">
    <property type="component" value="Chromosome"/>
</dbReference>
<sequence>MIRSAAGSSRRGGRLISAAALGGVAAALSLAGAPGAVAANDHLQLSVDGQSYSSSVSGPVFEQGQRYVPGASNTATLWLRNNSGEPASLSSAAVIVRSDPELNGYMGFKAGLRPELSPRSPLGVQGTCTDVGQTIDLRPGEERQLTLVVDLAIEAPNATMNRTADVDLLFLLEPMVPGKKPRPACDALPGGDQDPITPGTTPGNTPVLTPDGTSGTDSDSTTGSVSPASGDAAVRPARFTPLPGAGTVPGAGSNLLRIAGTGAGAEAGTSRETGPAVSAQQPADIIPAGFQSTVEPIIRSLSGTLLIVMSVAFTAAVVLRIRNRQA</sequence>
<evidence type="ECO:0000256" key="3">
    <source>
        <dbReference type="SAM" id="SignalP"/>
    </source>
</evidence>
<organism evidence="4 5">
    <name type="scientific">Arthrobacter jiangjiafuii</name>
    <dbReference type="NCBI Taxonomy" id="2817475"/>
    <lineage>
        <taxon>Bacteria</taxon>
        <taxon>Bacillati</taxon>
        <taxon>Actinomycetota</taxon>
        <taxon>Actinomycetes</taxon>
        <taxon>Micrococcales</taxon>
        <taxon>Micrococcaceae</taxon>
        <taxon>Arthrobacter</taxon>
    </lineage>
</organism>
<protein>
    <submittedName>
        <fullName evidence="4">Uncharacterized protein</fullName>
    </submittedName>
</protein>
<keyword evidence="2" id="KW-0472">Membrane</keyword>
<dbReference type="AlphaFoldDB" id="A0A975M6T3"/>
<keyword evidence="3" id="KW-0732">Signal</keyword>
<proteinExistence type="predicted"/>
<feature type="transmembrane region" description="Helical" evidence="2">
    <location>
        <begin position="301"/>
        <end position="321"/>
    </location>
</feature>
<feature type="signal peptide" evidence="3">
    <location>
        <begin position="1"/>
        <end position="38"/>
    </location>
</feature>
<keyword evidence="2" id="KW-1133">Transmembrane helix</keyword>
<keyword evidence="2" id="KW-0812">Transmembrane</keyword>
<name>A0A975M6T3_9MICC</name>
<evidence type="ECO:0000313" key="5">
    <source>
        <dbReference type="Proteomes" id="UP000676885"/>
    </source>
</evidence>
<keyword evidence="5" id="KW-1185">Reference proteome</keyword>
<evidence type="ECO:0000256" key="2">
    <source>
        <dbReference type="SAM" id="Phobius"/>
    </source>
</evidence>
<evidence type="ECO:0000313" key="4">
    <source>
        <dbReference type="EMBL" id="QWC10972.1"/>
    </source>
</evidence>